<feature type="signal peptide" evidence="2">
    <location>
        <begin position="1"/>
        <end position="20"/>
    </location>
</feature>
<feature type="compositionally biased region" description="Acidic residues" evidence="1">
    <location>
        <begin position="219"/>
        <end position="233"/>
    </location>
</feature>
<gene>
    <name evidence="4" type="ORF">P1J78_01045</name>
</gene>
<dbReference type="SUPFAM" id="SSF58113">
    <property type="entry name" value="Apolipoprotein A-I"/>
    <property type="match status" value="1"/>
</dbReference>
<dbReference type="RefSeq" id="WP_275565454.1">
    <property type="nucleotide sequence ID" value="NZ_JARGYC010000002.1"/>
</dbReference>
<accession>A0AAE3NNP5</accession>
<feature type="compositionally biased region" description="Acidic residues" evidence="1">
    <location>
        <begin position="175"/>
        <end position="210"/>
    </location>
</feature>
<evidence type="ECO:0000313" key="4">
    <source>
        <dbReference type="EMBL" id="MDF0599306.1"/>
    </source>
</evidence>
<feature type="domain" description="PRC-barrel" evidence="3">
    <location>
        <begin position="67"/>
        <end position="116"/>
    </location>
</feature>
<sequence length="404" mass="42754">MRKLMMTTAVAVAMTTPAMAQNAEPFMTDIAAGDRYGSELIGKRLYVSEAAIDDGTNWDTEARGEWDNVGEIHDILIGEDGDVKAVLLDIGGFLGIGEKTVAVTMDQLHFVTEGNDAEEYFVVVQGSESMLEDAPEFDMSATVAEAASDAETMAEDAANDVEMAAEEAGQSVENAAEEVASETEQAAEEIETAAETTAEDVEQATEEVASDAEAAAENTAEDVETAAETTAEDVEQTAENMANEVETDAPAEGAEAGELTVESEVTGEAEAGNVEMAQSGETAEDSMTPAEVAESPSMWDAPEVQRDGYETVAMEDLTADMLTGTRVYGPQEESVGEVAELVLSEDGAVDKAIVDVGGFLGIGEHRIAIDFEELQVIRDPDFGSVEVHVGASQDQLEERPEYDG</sequence>
<dbReference type="EMBL" id="JARGYC010000002">
    <property type="protein sequence ID" value="MDF0599306.1"/>
    <property type="molecule type" value="Genomic_DNA"/>
</dbReference>
<dbReference type="Gene3D" id="2.30.30.240">
    <property type="entry name" value="PRC-barrel domain"/>
    <property type="match status" value="2"/>
</dbReference>
<dbReference type="Proteomes" id="UP001220964">
    <property type="component" value="Unassembled WGS sequence"/>
</dbReference>
<dbReference type="Gene3D" id="1.20.120.20">
    <property type="entry name" value="Apolipoprotein"/>
    <property type="match status" value="1"/>
</dbReference>
<dbReference type="PANTHER" id="PTHR36505:SF1">
    <property type="entry name" value="BLR1072 PROTEIN"/>
    <property type="match status" value="1"/>
</dbReference>
<dbReference type="SUPFAM" id="SSF50346">
    <property type="entry name" value="PRC-barrel domain"/>
    <property type="match status" value="2"/>
</dbReference>
<reference evidence="4" key="1">
    <citation type="submission" date="2023-03" db="EMBL/GenBank/DDBJ databases">
        <title>Multiphase analysis and comparison of six strains from genera Psychromarinibacter, Lutimaribacter, and Maritimibacter, including a novel species: Psychromarinibacter sediminicola sp. nov.</title>
        <authorList>
            <person name="Wang Y.-H."/>
            <person name="Ye M.-Q."/>
            <person name="Du Z.-J."/>
        </authorList>
    </citation>
    <scope>NUCLEOTIDE SEQUENCE</scope>
    <source>
        <strain evidence="4">C21-152</strain>
    </source>
</reference>
<proteinExistence type="predicted"/>
<dbReference type="AlphaFoldDB" id="A0AAE3NNP5"/>
<comment type="caution">
    <text evidence="4">The sequence shown here is derived from an EMBL/GenBank/DDBJ whole genome shotgun (WGS) entry which is preliminary data.</text>
</comment>
<feature type="chain" id="PRO_5042293627" evidence="2">
    <location>
        <begin position="21"/>
        <end position="404"/>
    </location>
</feature>
<evidence type="ECO:0000256" key="1">
    <source>
        <dbReference type="SAM" id="MobiDB-lite"/>
    </source>
</evidence>
<keyword evidence="5" id="KW-1185">Reference proteome</keyword>
<name>A0AAE3NNP5_9RHOB</name>
<dbReference type="InterPro" id="IPR011033">
    <property type="entry name" value="PRC_barrel-like_sf"/>
</dbReference>
<evidence type="ECO:0000313" key="5">
    <source>
        <dbReference type="Proteomes" id="UP001220964"/>
    </source>
</evidence>
<dbReference type="PANTHER" id="PTHR36505">
    <property type="entry name" value="BLR1072 PROTEIN"/>
    <property type="match status" value="1"/>
</dbReference>
<evidence type="ECO:0000256" key="2">
    <source>
        <dbReference type="SAM" id="SignalP"/>
    </source>
</evidence>
<protein>
    <submittedName>
        <fullName evidence="4">PRC-barrel domain-containing protein</fullName>
    </submittedName>
</protein>
<keyword evidence="2" id="KW-0732">Signal</keyword>
<evidence type="ECO:0000259" key="3">
    <source>
        <dbReference type="Pfam" id="PF05239"/>
    </source>
</evidence>
<feature type="domain" description="PRC-barrel" evidence="3">
    <location>
        <begin position="318"/>
        <end position="377"/>
    </location>
</feature>
<dbReference type="Pfam" id="PF05239">
    <property type="entry name" value="PRC"/>
    <property type="match status" value="2"/>
</dbReference>
<feature type="region of interest" description="Disordered" evidence="1">
    <location>
        <begin position="175"/>
        <end position="233"/>
    </location>
</feature>
<feature type="region of interest" description="Disordered" evidence="1">
    <location>
        <begin position="267"/>
        <end position="301"/>
    </location>
</feature>
<dbReference type="InterPro" id="IPR027275">
    <property type="entry name" value="PRC-brl_dom"/>
</dbReference>
<organism evidence="4 5">
    <name type="scientific">Psychromarinibacter sediminicola</name>
    <dbReference type="NCBI Taxonomy" id="3033385"/>
    <lineage>
        <taxon>Bacteria</taxon>
        <taxon>Pseudomonadati</taxon>
        <taxon>Pseudomonadota</taxon>
        <taxon>Alphaproteobacteria</taxon>
        <taxon>Rhodobacterales</taxon>
        <taxon>Paracoccaceae</taxon>
        <taxon>Psychromarinibacter</taxon>
    </lineage>
</organism>